<dbReference type="AlphaFoldDB" id="K5B737"/>
<evidence type="ECO:0000313" key="1">
    <source>
        <dbReference type="EMBL" id="EKF21268.1"/>
    </source>
</evidence>
<accession>K5B737</accession>
<dbReference type="PATRIC" id="fig|1122247.3.peg.4536"/>
<proteinExistence type="predicted"/>
<gene>
    <name evidence="1" type="ORF">C731_4737</name>
</gene>
<organism evidence="1 2">
    <name type="scientific">Mycolicibacterium hassiacum (strain DSM 44199 / CIP 105218 / JCM 12690 / 3849)</name>
    <name type="common">Mycobacterium hassiacum</name>
    <dbReference type="NCBI Taxonomy" id="1122247"/>
    <lineage>
        <taxon>Bacteria</taxon>
        <taxon>Bacillati</taxon>
        <taxon>Actinomycetota</taxon>
        <taxon>Actinomycetes</taxon>
        <taxon>Mycobacteriales</taxon>
        <taxon>Mycobacteriaceae</taxon>
        <taxon>Mycolicibacterium</taxon>
    </lineage>
</organism>
<evidence type="ECO:0000313" key="2">
    <source>
        <dbReference type="Proteomes" id="UP000006265"/>
    </source>
</evidence>
<comment type="caution">
    <text evidence="1">The sequence shown here is derived from an EMBL/GenBank/DDBJ whole genome shotgun (WGS) entry which is preliminary data.</text>
</comment>
<dbReference type="EMBL" id="AMRA01000151">
    <property type="protein sequence ID" value="EKF21268.1"/>
    <property type="molecule type" value="Genomic_DNA"/>
</dbReference>
<dbReference type="Proteomes" id="UP000006265">
    <property type="component" value="Unassembled WGS sequence"/>
</dbReference>
<reference evidence="1 2" key="1">
    <citation type="journal article" date="2012" name="J. Bacteriol.">
        <title>Genome sequence of Mycobacterium hassiacum DSM 44199, a rare source of heat-stable mycobacterial proteins.</title>
        <authorList>
            <person name="Tiago I."/>
            <person name="Maranha A."/>
            <person name="Mendes V."/>
            <person name="Alarico S."/>
            <person name="Moynihan P.J."/>
            <person name="Clarke A.J."/>
            <person name="Macedo-Ribeiro S."/>
            <person name="Pereira P.J."/>
            <person name="Empadinhas N."/>
        </authorList>
    </citation>
    <scope>NUCLEOTIDE SEQUENCE [LARGE SCALE GENOMIC DNA]</scope>
    <source>
        <strain evidence="2">DSM 44199 / CIP 105218 / JCM 12690 / 3849</strain>
    </source>
</reference>
<protein>
    <submittedName>
        <fullName evidence="1">Uncharacterized protein</fullName>
    </submittedName>
</protein>
<name>K5B737_MYCHD</name>
<sequence length="46" mass="5391">MPRRAGSQGTWNRSRNNNPQDRFAIINCRHFDRKAGPQQVEVLLVR</sequence>
<keyword evidence="2" id="KW-1185">Reference proteome</keyword>